<evidence type="ECO:0000256" key="8">
    <source>
        <dbReference type="HAMAP-Rule" id="MF_00316"/>
    </source>
</evidence>
<comment type="subcellular location">
    <subcellularLocation>
        <location evidence="8">Cytoplasm</location>
    </subcellularLocation>
</comment>
<evidence type="ECO:0000256" key="2">
    <source>
        <dbReference type="ARBA" id="ARBA00022679"/>
    </source>
</evidence>
<dbReference type="GO" id="GO:0006777">
    <property type="term" value="P:Mo-molybdopterin cofactor biosynthetic process"/>
    <property type="evidence" value="ECO:0007669"/>
    <property type="project" value="UniProtKB-KW"/>
</dbReference>
<protein>
    <recommendedName>
        <fullName evidence="8">Probable molybdenum cofactor guanylyltransferase</fullName>
        <shortName evidence="8">MoCo guanylyltransferase</shortName>
        <ecNumber evidence="8">2.7.7.77</ecNumber>
    </recommendedName>
    <alternativeName>
        <fullName evidence="8">GTP:molybdopterin guanylyltransferase</fullName>
    </alternativeName>
    <alternativeName>
        <fullName evidence="8">Mo-MPT guanylyltransferase</fullName>
    </alternativeName>
    <alternativeName>
        <fullName evidence="8">Molybdopterin guanylyltransferase</fullName>
    </alternativeName>
    <alternativeName>
        <fullName evidence="8">Molybdopterin-guanine dinucleotide synthase</fullName>
        <shortName evidence="8">MGD synthase</shortName>
    </alternativeName>
</protein>
<keyword evidence="1 8" id="KW-0963">Cytoplasm</keyword>
<comment type="catalytic activity">
    <reaction evidence="8">
        <text>Mo-molybdopterin + GTP + H(+) = Mo-molybdopterin guanine dinucleotide + diphosphate</text>
        <dbReference type="Rhea" id="RHEA:34243"/>
        <dbReference type="ChEBI" id="CHEBI:15378"/>
        <dbReference type="ChEBI" id="CHEBI:33019"/>
        <dbReference type="ChEBI" id="CHEBI:37565"/>
        <dbReference type="ChEBI" id="CHEBI:71302"/>
        <dbReference type="ChEBI" id="CHEBI:71310"/>
        <dbReference type="EC" id="2.7.7.77"/>
    </reaction>
</comment>
<dbReference type="EMBL" id="FOKV01000013">
    <property type="protein sequence ID" value="SFC90776.1"/>
    <property type="molecule type" value="Genomic_DNA"/>
</dbReference>
<proteinExistence type="inferred from homology"/>
<evidence type="ECO:0000256" key="4">
    <source>
        <dbReference type="ARBA" id="ARBA00022741"/>
    </source>
</evidence>
<keyword evidence="4 8" id="KW-0547">Nucleotide-binding</keyword>
<keyword evidence="10" id="KW-0548">Nucleotidyltransferase</keyword>
<evidence type="ECO:0000256" key="7">
    <source>
        <dbReference type="ARBA" id="ARBA00023150"/>
    </source>
</evidence>
<keyword evidence="11" id="KW-1185">Reference proteome</keyword>
<dbReference type="GO" id="GO:0005737">
    <property type="term" value="C:cytoplasm"/>
    <property type="evidence" value="ECO:0007669"/>
    <property type="project" value="UniProtKB-SubCell"/>
</dbReference>
<dbReference type="PANTHER" id="PTHR19136">
    <property type="entry name" value="MOLYBDENUM COFACTOR GUANYLYLTRANSFERASE"/>
    <property type="match status" value="1"/>
</dbReference>
<feature type="binding site" evidence="8">
    <location>
        <position position="97"/>
    </location>
    <ligand>
        <name>Mg(2+)</name>
        <dbReference type="ChEBI" id="CHEBI:18420"/>
    </ligand>
</feature>
<comment type="function">
    <text evidence="8">Transfers a GMP moiety from GTP to Mo-molybdopterin (Mo-MPT) cofactor (Moco or molybdenum cofactor) to form Mo-molybdopterin guanine dinucleotide (Mo-MGD) cofactor.</text>
</comment>
<dbReference type="HAMAP" id="MF_00316">
    <property type="entry name" value="MobA"/>
    <property type="match status" value="1"/>
</dbReference>
<evidence type="ECO:0000259" key="9">
    <source>
        <dbReference type="Pfam" id="PF12804"/>
    </source>
</evidence>
<dbReference type="InterPro" id="IPR025877">
    <property type="entry name" value="MobA-like_NTP_Trfase"/>
</dbReference>
<feature type="binding site" evidence="8">
    <location>
        <position position="97"/>
    </location>
    <ligand>
        <name>GTP</name>
        <dbReference type="ChEBI" id="CHEBI:37565"/>
    </ligand>
</feature>
<evidence type="ECO:0000256" key="6">
    <source>
        <dbReference type="ARBA" id="ARBA00023134"/>
    </source>
</evidence>
<feature type="binding site" evidence="8">
    <location>
        <begin position="10"/>
        <end position="12"/>
    </location>
    <ligand>
        <name>GTP</name>
        <dbReference type="ChEBI" id="CHEBI:37565"/>
    </ligand>
</feature>
<comment type="similarity">
    <text evidence="8">Belongs to the MobA family.</text>
</comment>
<dbReference type="Proteomes" id="UP000199438">
    <property type="component" value="Unassembled WGS sequence"/>
</dbReference>
<evidence type="ECO:0000256" key="3">
    <source>
        <dbReference type="ARBA" id="ARBA00022723"/>
    </source>
</evidence>
<keyword evidence="2 8" id="KW-0808">Transferase</keyword>
<evidence type="ECO:0000256" key="1">
    <source>
        <dbReference type="ARBA" id="ARBA00022490"/>
    </source>
</evidence>
<dbReference type="AlphaFoldDB" id="A0A1I1N0A0"/>
<name>A0A1I1N0A0_9FLAO</name>
<comment type="cofactor">
    <cofactor evidence="8">
        <name>Mg(2+)</name>
        <dbReference type="ChEBI" id="CHEBI:18420"/>
    </cofactor>
</comment>
<dbReference type="InterPro" id="IPR029044">
    <property type="entry name" value="Nucleotide-diphossugar_trans"/>
</dbReference>
<evidence type="ECO:0000313" key="10">
    <source>
        <dbReference type="EMBL" id="SFC90776.1"/>
    </source>
</evidence>
<evidence type="ECO:0000256" key="5">
    <source>
        <dbReference type="ARBA" id="ARBA00022842"/>
    </source>
</evidence>
<gene>
    <name evidence="8" type="primary">mobA</name>
    <name evidence="10" type="ORF">SAMN04487907_11312</name>
</gene>
<dbReference type="STRING" id="1334022.SAMN04487907_11312"/>
<sequence>MKTKLNGLVLAGGKSTRMGTDKGELAYHGKPHREYLYELLEEFFDDVYLSIRSEQQQNLPENLKTITDKDQYRGPLNGMISAHQEFPEVSWLVVATDLPLIDKDSIQQLIDQRNPEKIATAYATNQSRLPEPMFAIWEANSFPKAIEYLESGTNTCPRKFLINSETELIFPSSDDILINANNKEEYELALKKLQQVES</sequence>
<dbReference type="CDD" id="cd02503">
    <property type="entry name" value="MobA"/>
    <property type="match status" value="1"/>
</dbReference>
<dbReference type="GO" id="GO:0005525">
    <property type="term" value="F:GTP binding"/>
    <property type="evidence" value="ECO:0007669"/>
    <property type="project" value="UniProtKB-UniRule"/>
</dbReference>
<dbReference type="Pfam" id="PF12804">
    <property type="entry name" value="NTP_transf_3"/>
    <property type="match status" value="1"/>
</dbReference>
<keyword evidence="3 8" id="KW-0479">Metal-binding</keyword>
<reference evidence="11" key="1">
    <citation type="submission" date="2016-10" db="EMBL/GenBank/DDBJ databases">
        <authorList>
            <person name="Varghese N."/>
            <person name="Submissions S."/>
        </authorList>
    </citation>
    <scope>NUCLEOTIDE SEQUENCE [LARGE SCALE GENOMIC DNA]</scope>
    <source>
        <strain evidence="11">DSM 24499</strain>
    </source>
</reference>
<organism evidence="10 11">
    <name type="scientific">Zunongwangia mangrovi</name>
    <dbReference type="NCBI Taxonomy" id="1334022"/>
    <lineage>
        <taxon>Bacteria</taxon>
        <taxon>Pseudomonadati</taxon>
        <taxon>Bacteroidota</taxon>
        <taxon>Flavobacteriia</taxon>
        <taxon>Flavobacteriales</taxon>
        <taxon>Flavobacteriaceae</taxon>
        <taxon>Zunongwangia</taxon>
    </lineage>
</organism>
<dbReference type="SUPFAM" id="SSF53448">
    <property type="entry name" value="Nucleotide-diphospho-sugar transferases"/>
    <property type="match status" value="1"/>
</dbReference>
<dbReference type="Gene3D" id="3.90.550.10">
    <property type="entry name" value="Spore Coat Polysaccharide Biosynthesis Protein SpsA, Chain A"/>
    <property type="match status" value="1"/>
</dbReference>
<dbReference type="OrthoDB" id="9788394at2"/>
<comment type="domain">
    <text evidence="8">The N-terminal domain determines nucleotide recognition and specific binding, while the C-terminal domain determines the specific binding to the target protein.</text>
</comment>
<dbReference type="EC" id="2.7.7.77" evidence="8"/>
<feature type="binding site" evidence="8">
    <location>
        <position position="22"/>
    </location>
    <ligand>
        <name>GTP</name>
        <dbReference type="ChEBI" id="CHEBI:37565"/>
    </ligand>
</feature>
<accession>A0A1I1N0A0</accession>
<feature type="domain" description="MobA-like NTP transferase" evidence="9">
    <location>
        <begin position="7"/>
        <end position="150"/>
    </location>
</feature>
<dbReference type="GO" id="GO:0061603">
    <property type="term" value="F:molybdenum cofactor guanylyltransferase activity"/>
    <property type="evidence" value="ECO:0007669"/>
    <property type="project" value="UniProtKB-EC"/>
</dbReference>
<keyword evidence="7 8" id="KW-0501">Molybdenum cofactor biosynthesis</keyword>
<keyword evidence="5 8" id="KW-0460">Magnesium</keyword>
<dbReference type="GO" id="GO:0046872">
    <property type="term" value="F:metal ion binding"/>
    <property type="evidence" value="ECO:0007669"/>
    <property type="project" value="UniProtKB-KW"/>
</dbReference>
<dbReference type="PANTHER" id="PTHR19136:SF81">
    <property type="entry name" value="MOLYBDENUM COFACTOR GUANYLYLTRANSFERASE"/>
    <property type="match status" value="1"/>
</dbReference>
<comment type="caution">
    <text evidence="8">Lacks conserved residue(s) required for the propagation of feature annotation.</text>
</comment>
<dbReference type="InterPro" id="IPR013482">
    <property type="entry name" value="Molybde_CF_guanTrfase"/>
</dbReference>
<evidence type="ECO:0000313" key="11">
    <source>
        <dbReference type="Proteomes" id="UP000199438"/>
    </source>
</evidence>
<dbReference type="RefSeq" id="WP_092544963.1">
    <property type="nucleotide sequence ID" value="NZ_FOKV01000013.1"/>
</dbReference>
<feature type="binding site" evidence="8">
    <location>
        <position position="68"/>
    </location>
    <ligand>
        <name>GTP</name>
        <dbReference type="ChEBI" id="CHEBI:37565"/>
    </ligand>
</feature>
<keyword evidence="6 8" id="KW-0342">GTP-binding</keyword>